<evidence type="ECO:0000256" key="4">
    <source>
        <dbReference type="ARBA" id="ARBA00022787"/>
    </source>
</evidence>
<accession>A0A0L0FNM5</accession>
<keyword evidence="7" id="KW-0472">Membrane</keyword>
<keyword evidence="3" id="KW-0812">Transmembrane</keyword>
<keyword evidence="6" id="KW-0496">Mitochondrion</keyword>
<evidence type="ECO:0000313" key="9">
    <source>
        <dbReference type="Proteomes" id="UP000054560"/>
    </source>
</evidence>
<keyword evidence="4" id="KW-1000">Mitochondrion outer membrane</keyword>
<evidence type="ECO:0000313" key="8">
    <source>
        <dbReference type="EMBL" id="KNC78430.1"/>
    </source>
</evidence>
<feature type="non-terminal residue" evidence="8">
    <location>
        <position position="159"/>
    </location>
</feature>
<dbReference type="RefSeq" id="XP_014152332.1">
    <property type="nucleotide sequence ID" value="XM_014296857.1"/>
</dbReference>
<evidence type="ECO:0000256" key="1">
    <source>
        <dbReference type="ARBA" id="ARBA00004294"/>
    </source>
</evidence>
<comment type="similarity">
    <text evidence="2">Belongs to the mitoguardin family.</text>
</comment>
<evidence type="ECO:0000256" key="7">
    <source>
        <dbReference type="ARBA" id="ARBA00023136"/>
    </source>
</evidence>
<sequence length="159" mass="17861">MEGLRAVAEKNVKARSSRANLMGCLSEDDFLAKVYCLRIAFSDLLSHPQASQYFRTNGEKIIRDVIQKGGGPAKEFSQQYHKMLKYVDSTESKQILSQLKYRNVVDVSFYDIVLDFIVLDAFEDLDNPPGTIMTVLNNSWIPNSMKETAVTKGIAAMIS</sequence>
<evidence type="ECO:0000256" key="6">
    <source>
        <dbReference type="ARBA" id="ARBA00023128"/>
    </source>
</evidence>
<dbReference type="GO" id="GO:0005741">
    <property type="term" value="C:mitochondrial outer membrane"/>
    <property type="evidence" value="ECO:0007669"/>
    <property type="project" value="UniProtKB-SubCell"/>
</dbReference>
<dbReference type="STRING" id="667725.A0A0L0FNM5"/>
<evidence type="ECO:0000256" key="5">
    <source>
        <dbReference type="ARBA" id="ARBA00022989"/>
    </source>
</evidence>
<dbReference type="EMBL" id="KQ242491">
    <property type="protein sequence ID" value="KNC78430.1"/>
    <property type="molecule type" value="Genomic_DNA"/>
</dbReference>
<dbReference type="OrthoDB" id="8880065at2759"/>
<name>A0A0L0FNM5_9EUKA</name>
<evidence type="ECO:0000256" key="2">
    <source>
        <dbReference type="ARBA" id="ARBA00008969"/>
    </source>
</evidence>
<organism evidence="8 9">
    <name type="scientific">Sphaeroforma arctica JP610</name>
    <dbReference type="NCBI Taxonomy" id="667725"/>
    <lineage>
        <taxon>Eukaryota</taxon>
        <taxon>Ichthyosporea</taxon>
        <taxon>Ichthyophonida</taxon>
        <taxon>Sphaeroforma</taxon>
    </lineage>
</organism>
<protein>
    <submittedName>
        <fullName evidence="8">Uncharacterized protein</fullName>
    </submittedName>
</protein>
<dbReference type="Proteomes" id="UP000054560">
    <property type="component" value="Unassembled WGS sequence"/>
</dbReference>
<dbReference type="eggNOG" id="KOG3831">
    <property type="taxonomic scope" value="Eukaryota"/>
</dbReference>
<proteinExistence type="inferred from homology"/>
<keyword evidence="5" id="KW-1133">Transmembrane helix</keyword>
<dbReference type="PANTHER" id="PTHR21508">
    <property type="entry name" value="MITOGUARDIN"/>
    <property type="match status" value="1"/>
</dbReference>
<dbReference type="InterPro" id="IPR019392">
    <property type="entry name" value="Miga"/>
</dbReference>
<comment type="subcellular location">
    <subcellularLocation>
        <location evidence="1">Mitochondrion outer membrane</location>
    </subcellularLocation>
</comment>
<dbReference type="PANTHER" id="PTHR21508:SF5">
    <property type="entry name" value="MITOGUARDIN"/>
    <property type="match status" value="1"/>
</dbReference>
<evidence type="ECO:0000256" key="3">
    <source>
        <dbReference type="ARBA" id="ARBA00022692"/>
    </source>
</evidence>
<keyword evidence="9" id="KW-1185">Reference proteome</keyword>
<dbReference type="Pfam" id="PF10265">
    <property type="entry name" value="Miga"/>
    <property type="match status" value="1"/>
</dbReference>
<dbReference type="GO" id="GO:0008053">
    <property type="term" value="P:mitochondrial fusion"/>
    <property type="evidence" value="ECO:0007669"/>
    <property type="project" value="InterPro"/>
</dbReference>
<dbReference type="GeneID" id="25909648"/>
<dbReference type="AlphaFoldDB" id="A0A0L0FNM5"/>
<gene>
    <name evidence="8" type="ORF">SARC_09144</name>
</gene>
<reference evidence="8 9" key="1">
    <citation type="submission" date="2011-02" db="EMBL/GenBank/DDBJ databases">
        <title>The Genome Sequence of Sphaeroforma arctica JP610.</title>
        <authorList>
            <consortium name="The Broad Institute Genome Sequencing Platform"/>
            <person name="Russ C."/>
            <person name="Cuomo C."/>
            <person name="Young S.K."/>
            <person name="Zeng Q."/>
            <person name="Gargeya S."/>
            <person name="Alvarado L."/>
            <person name="Berlin A."/>
            <person name="Chapman S.B."/>
            <person name="Chen Z."/>
            <person name="Freedman E."/>
            <person name="Gellesch M."/>
            <person name="Goldberg J."/>
            <person name="Griggs A."/>
            <person name="Gujja S."/>
            <person name="Heilman E."/>
            <person name="Heiman D."/>
            <person name="Howarth C."/>
            <person name="Mehta T."/>
            <person name="Neiman D."/>
            <person name="Pearson M."/>
            <person name="Roberts A."/>
            <person name="Saif S."/>
            <person name="Shea T."/>
            <person name="Shenoy N."/>
            <person name="Sisk P."/>
            <person name="Stolte C."/>
            <person name="Sykes S."/>
            <person name="White J."/>
            <person name="Yandava C."/>
            <person name="Burger G."/>
            <person name="Gray M.W."/>
            <person name="Holland P.W.H."/>
            <person name="King N."/>
            <person name="Lang F.B.F."/>
            <person name="Roger A.J."/>
            <person name="Ruiz-Trillo I."/>
            <person name="Haas B."/>
            <person name="Nusbaum C."/>
            <person name="Birren B."/>
        </authorList>
    </citation>
    <scope>NUCLEOTIDE SEQUENCE [LARGE SCALE GENOMIC DNA]</scope>
    <source>
        <strain evidence="8 9">JP610</strain>
    </source>
</reference>